<dbReference type="PRINTS" id="PR01805">
    <property type="entry name" value="VACJLIPOPROT"/>
</dbReference>
<dbReference type="InterPro" id="IPR007428">
    <property type="entry name" value="MlaA"/>
</dbReference>
<accession>A0A918P6Q1</accession>
<reference evidence="5" key="1">
    <citation type="journal article" date="2014" name="Int. J. Syst. Evol. Microbiol.">
        <title>Complete genome sequence of Corynebacterium casei LMG S-19264T (=DSM 44701T), isolated from a smear-ripened cheese.</title>
        <authorList>
            <consortium name="US DOE Joint Genome Institute (JGI-PGF)"/>
            <person name="Walter F."/>
            <person name="Albersmeier A."/>
            <person name="Kalinowski J."/>
            <person name="Ruckert C."/>
        </authorList>
    </citation>
    <scope>NUCLEOTIDE SEQUENCE</scope>
    <source>
        <strain evidence="5">KCTC 32182</strain>
    </source>
</reference>
<evidence type="ECO:0000256" key="1">
    <source>
        <dbReference type="ARBA" id="ARBA00010634"/>
    </source>
</evidence>
<dbReference type="PROSITE" id="PS51257">
    <property type="entry name" value="PROKAR_LIPOPROTEIN"/>
    <property type="match status" value="1"/>
</dbReference>
<proteinExistence type="inferred from homology"/>
<evidence type="ECO:0000313" key="6">
    <source>
        <dbReference type="Proteomes" id="UP000645257"/>
    </source>
</evidence>
<reference evidence="5" key="2">
    <citation type="submission" date="2020-09" db="EMBL/GenBank/DDBJ databases">
        <authorList>
            <person name="Sun Q."/>
            <person name="Kim S."/>
        </authorList>
    </citation>
    <scope>NUCLEOTIDE SEQUENCE</scope>
    <source>
        <strain evidence="5">KCTC 32182</strain>
    </source>
</reference>
<dbReference type="Pfam" id="PF04333">
    <property type="entry name" value="MlaA"/>
    <property type="match status" value="1"/>
</dbReference>
<dbReference type="AlphaFoldDB" id="A0A918P6Q1"/>
<sequence>MNTRSLILAAAAAALLAGCASAPTNPRDPLEPMNRAVFRFNDAADRAVAKPVAQAYRDVTPQPVRTAVSNFFDNLRDAYSVVSNTLRAEPEKALNDTLRVAMNSTFGLFGLIDIATPAGLKNNKNTLGDTFASWGWKNSSYLVLPLLGPSTVRDGAGLGVYVWFSPERNLYKEPAHANVATGLNLLSRREQLLGLEGVLDDAALDPYAYTRDAFLQVRDRSLGLAPADGDDMNIDAIMGETSSPPPKADASAPVAPARPDASAAK</sequence>
<protein>
    <submittedName>
        <fullName evidence="5">ABC transporter</fullName>
    </submittedName>
</protein>
<dbReference type="GO" id="GO:0016020">
    <property type="term" value="C:membrane"/>
    <property type="evidence" value="ECO:0007669"/>
    <property type="project" value="InterPro"/>
</dbReference>
<feature type="region of interest" description="Disordered" evidence="3">
    <location>
        <begin position="234"/>
        <end position="265"/>
    </location>
</feature>
<dbReference type="PANTHER" id="PTHR30035">
    <property type="entry name" value="LIPOPROTEIN VACJ-RELATED"/>
    <property type="match status" value="1"/>
</dbReference>
<feature type="signal peptide" evidence="4">
    <location>
        <begin position="1"/>
        <end position="22"/>
    </location>
</feature>
<evidence type="ECO:0000256" key="2">
    <source>
        <dbReference type="ARBA" id="ARBA00022729"/>
    </source>
</evidence>
<organism evidence="5 6">
    <name type="scientific">Paludibacterium paludis</name>
    <dbReference type="NCBI Taxonomy" id="1225769"/>
    <lineage>
        <taxon>Bacteria</taxon>
        <taxon>Pseudomonadati</taxon>
        <taxon>Pseudomonadota</taxon>
        <taxon>Betaproteobacteria</taxon>
        <taxon>Neisseriales</taxon>
        <taxon>Chromobacteriaceae</taxon>
        <taxon>Paludibacterium</taxon>
    </lineage>
</organism>
<dbReference type="EMBL" id="BMYX01000028">
    <property type="protein sequence ID" value="GGY29123.1"/>
    <property type="molecule type" value="Genomic_DNA"/>
</dbReference>
<evidence type="ECO:0000256" key="4">
    <source>
        <dbReference type="SAM" id="SignalP"/>
    </source>
</evidence>
<keyword evidence="6" id="KW-1185">Reference proteome</keyword>
<dbReference type="GO" id="GO:0120010">
    <property type="term" value="P:intermembrane phospholipid transfer"/>
    <property type="evidence" value="ECO:0007669"/>
    <property type="project" value="TreeGrafter"/>
</dbReference>
<comment type="caution">
    <text evidence="5">The sequence shown here is derived from an EMBL/GenBank/DDBJ whole genome shotgun (WGS) entry which is preliminary data.</text>
</comment>
<name>A0A918P6Q1_9NEIS</name>
<evidence type="ECO:0000256" key="3">
    <source>
        <dbReference type="SAM" id="MobiDB-lite"/>
    </source>
</evidence>
<dbReference type="RefSeq" id="WP_189536808.1">
    <property type="nucleotide sequence ID" value="NZ_BMYX01000028.1"/>
</dbReference>
<comment type="similarity">
    <text evidence="1">Belongs to the MlaA family.</text>
</comment>
<evidence type="ECO:0000313" key="5">
    <source>
        <dbReference type="EMBL" id="GGY29123.1"/>
    </source>
</evidence>
<dbReference type="PANTHER" id="PTHR30035:SF3">
    <property type="entry name" value="INTERMEMBRANE PHOSPHOLIPID TRANSPORT SYSTEM LIPOPROTEIN MLAA"/>
    <property type="match status" value="1"/>
</dbReference>
<gene>
    <name evidence="5" type="ORF">GCM10011289_35260</name>
</gene>
<dbReference type="Proteomes" id="UP000645257">
    <property type="component" value="Unassembled WGS sequence"/>
</dbReference>
<feature type="chain" id="PRO_5038115378" evidence="4">
    <location>
        <begin position="23"/>
        <end position="265"/>
    </location>
</feature>
<feature type="compositionally biased region" description="Low complexity" evidence="3">
    <location>
        <begin position="248"/>
        <end position="265"/>
    </location>
</feature>
<keyword evidence="2 4" id="KW-0732">Signal</keyword>